<dbReference type="Proteomes" id="UP000245845">
    <property type="component" value="Unassembled WGS sequence"/>
</dbReference>
<keyword evidence="4" id="KW-0418">Kinase</keyword>
<evidence type="ECO:0000313" key="4">
    <source>
        <dbReference type="EMBL" id="PWJ23904.1"/>
    </source>
</evidence>
<dbReference type="InterPro" id="IPR036890">
    <property type="entry name" value="HATPase_C_sf"/>
</dbReference>
<evidence type="ECO:0000259" key="3">
    <source>
        <dbReference type="Pfam" id="PF06580"/>
    </source>
</evidence>
<accession>A0A2Y9CAH4</accession>
<dbReference type="GO" id="GO:0016020">
    <property type="term" value="C:membrane"/>
    <property type="evidence" value="ECO:0007669"/>
    <property type="project" value="InterPro"/>
</dbReference>
<dbReference type="SUPFAM" id="SSF55874">
    <property type="entry name" value="ATPase domain of HSP90 chaperone/DNA topoisomerase II/histidine kinase"/>
    <property type="match status" value="1"/>
</dbReference>
<organism evidence="4 5">
    <name type="scientific">Faecalicatena orotica</name>
    <dbReference type="NCBI Taxonomy" id="1544"/>
    <lineage>
        <taxon>Bacteria</taxon>
        <taxon>Bacillati</taxon>
        <taxon>Bacillota</taxon>
        <taxon>Clostridia</taxon>
        <taxon>Lachnospirales</taxon>
        <taxon>Lachnospiraceae</taxon>
        <taxon>Faecalicatena</taxon>
    </lineage>
</organism>
<keyword evidence="5" id="KW-1185">Reference proteome</keyword>
<evidence type="ECO:0000256" key="1">
    <source>
        <dbReference type="SAM" id="Coils"/>
    </source>
</evidence>
<feature type="transmembrane region" description="Helical" evidence="2">
    <location>
        <begin position="284"/>
        <end position="304"/>
    </location>
</feature>
<dbReference type="Pfam" id="PF06580">
    <property type="entry name" value="His_kinase"/>
    <property type="match status" value="1"/>
</dbReference>
<reference evidence="4 5" key="1">
    <citation type="submission" date="2018-05" db="EMBL/GenBank/DDBJ databases">
        <title>The Hungate 1000. A catalogue of reference genomes from the rumen microbiome.</title>
        <authorList>
            <person name="Kelly W."/>
        </authorList>
    </citation>
    <scope>NUCLEOTIDE SEQUENCE [LARGE SCALE GENOMIC DNA]</scope>
    <source>
        <strain evidence="4 5">NLAE-zl-C242</strain>
    </source>
</reference>
<keyword evidence="2" id="KW-0472">Membrane</keyword>
<evidence type="ECO:0000256" key="2">
    <source>
        <dbReference type="SAM" id="Phobius"/>
    </source>
</evidence>
<evidence type="ECO:0000313" key="5">
    <source>
        <dbReference type="Proteomes" id="UP000245845"/>
    </source>
</evidence>
<dbReference type="Gene3D" id="3.30.565.10">
    <property type="entry name" value="Histidine kinase-like ATPase, C-terminal domain"/>
    <property type="match status" value="1"/>
</dbReference>
<dbReference type="EMBL" id="QGDL01000012">
    <property type="protein sequence ID" value="PWJ23904.1"/>
    <property type="molecule type" value="Genomic_DNA"/>
</dbReference>
<dbReference type="InterPro" id="IPR050640">
    <property type="entry name" value="Bact_2-comp_sensor_kinase"/>
</dbReference>
<dbReference type="PANTHER" id="PTHR34220">
    <property type="entry name" value="SENSOR HISTIDINE KINASE YPDA"/>
    <property type="match status" value="1"/>
</dbReference>
<proteinExistence type="predicted"/>
<feature type="domain" description="Signal transduction histidine kinase internal region" evidence="3">
    <location>
        <begin position="371"/>
        <end position="450"/>
    </location>
</feature>
<dbReference type="OrthoDB" id="9809348at2"/>
<dbReference type="InterPro" id="IPR010559">
    <property type="entry name" value="Sig_transdc_His_kin_internal"/>
</dbReference>
<dbReference type="RefSeq" id="WP_109732739.1">
    <property type="nucleotide sequence ID" value="NZ_BAAACK010000025.1"/>
</dbReference>
<feature type="transmembrane region" description="Helical" evidence="2">
    <location>
        <begin position="21"/>
        <end position="39"/>
    </location>
</feature>
<feature type="coiled-coil region" evidence="1">
    <location>
        <begin position="39"/>
        <end position="93"/>
    </location>
</feature>
<protein>
    <submittedName>
        <fullName evidence="4">Sensor histidine kinase YesM</fullName>
    </submittedName>
</protein>
<name>A0A2Y9CAH4_9FIRM</name>
<keyword evidence="2" id="KW-1133">Transmembrane helix</keyword>
<keyword evidence="2" id="KW-0812">Transmembrane</keyword>
<keyword evidence="4" id="KW-0808">Transferase</keyword>
<sequence>MKFFGKKSIEKGFEKILFRNYMYLIITAALLISIFSAIIDAANTLANEKQNMYESLKQAQININNHTQMIEDYLTLTHANSELQNKIKDLNEHPSASLLTKINETLFSVDLFKKNLDSVQIFVYEPDNFLPTFSGASQYSNALFSAESASSSEWFQNTLKAKGHTYWFVDMDTFKKPTLCAARIFYDVNNVSRQLGVIKANVTIEKLIRHLGSISFGDKGYALIDADGLLLHPYAEIPEFLSDSLPDKKDRLSMTHLLVEFPIITDGWEVIGVTSFWELYRNTLQNLLLIGLVFSFTLILAAFLSRKSSRKISQPVHRLCLYMQKMEPADSRNLHNCIEVNQLYDTYNGMLEKNEELIKSREETLLKFKQAEMAALQSQMNPHFIYNTLESISALIATDDNCHAAMMVTGLGKFLRSSLNNGNNYITLEKEIEQVSSYVEIQKLRYANRIRLHLDLPSPLPDYRIIKLILQPLVENSIVHGFKDMEEIGEITITVKETDSCLYLSVSDNGWGSDIEMLNYLVRQRTLYKEDNVNFYCIQNVYQRLANCYGDHAGLSYEENDDGGVTANIRIDKEVL</sequence>
<comment type="caution">
    <text evidence="4">The sequence shown here is derived from an EMBL/GenBank/DDBJ whole genome shotgun (WGS) entry which is preliminary data.</text>
</comment>
<dbReference type="PANTHER" id="PTHR34220:SF7">
    <property type="entry name" value="SENSOR HISTIDINE KINASE YPDA"/>
    <property type="match status" value="1"/>
</dbReference>
<keyword evidence="1" id="KW-0175">Coiled coil</keyword>
<dbReference type="AlphaFoldDB" id="A0A2Y9CAH4"/>
<gene>
    <name evidence="4" type="ORF">A8806_112151</name>
</gene>
<dbReference type="GO" id="GO:0000155">
    <property type="term" value="F:phosphorelay sensor kinase activity"/>
    <property type="evidence" value="ECO:0007669"/>
    <property type="project" value="InterPro"/>
</dbReference>